<dbReference type="AlphaFoldDB" id="A0AAD9SFW0"/>
<dbReference type="InterPro" id="IPR027417">
    <property type="entry name" value="P-loop_NTPase"/>
</dbReference>
<dbReference type="Proteomes" id="UP001265746">
    <property type="component" value="Unassembled WGS sequence"/>
</dbReference>
<gene>
    <name evidence="3" type="ORF">N8I77_006406</name>
</gene>
<protein>
    <recommendedName>
        <fullName evidence="5">P-loop containing nucleoside triphosphate hydrolase protein</fullName>
    </recommendedName>
</protein>
<dbReference type="SMART" id="SM00175">
    <property type="entry name" value="RAB"/>
    <property type="match status" value="1"/>
</dbReference>
<reference evidence="3" key="1">
    <citation type="submission" date="2023-06" db="EMBL/GenBank/DDBJ databases">
        <authorList>
            <person name="Noh H."/>
        </authorList>
    </citation>
    <scope>NUCLEOTIDE SEQUENCE</scope>
    <source>
        <strain evidence="3">DUCC20226</strain>
    </source>
</reference>
<evidence type="ECO:0000256" key="1">
    <source>
        <dbReference type="ARBA" id="ARBA00022741"/>
    </source>
</evidence>
<dbReference type="PROSITE" id="PS51419">
    <property type="entry name" value="RAB"/>
    <property type="match status" value="1"/>
</dbReference>
<dbReference type="Pfam" id="PF00071">
    <property type="entry name" value="Ras"/>
    <property type="match status" value="1"/>
</dbReference>
<accession>A0AAD9SFW0</accession>
<evidence type="ECO:0008006" key="5">
    <source>
        <dbReference type="Google" id="ProtNLM"/>
    </source>
</evidence>
<keyword evidence="4" id="KW-1185">Reference proteome</keyword>
<dbReference type="SUPFAM" id="SSF52540">
    <property type="entry name" value="P-loop containing nucleoside triphosphate hydrolases"/>
    <property type="match status" value="1"/>
</dbReference>
<evidence type="ECO:0000313" key="4">
    <source>
        <dbReference type="Proteomes" id="UP001265746"/>
    </source>
</evidence>
<dbReference type="InterPro" id="IPR001806">
    <property type="entry name" value="Small_GTPase"/>
</dbReference>
<dbReference type="SMART" id="SM00173">
    <property type="entry name" value="RAS"/>
    <property type="match status" value="1"/>
</dbReference>
<dbReference type="EMBL" id="JAUJFL010000003">
    <property type="protein sequence ID" value="KAK2607754.1"/>
    <property type="molecule type" value="Genomic_DNA"/>
</dbReference>
<dbReference type="PANTHER" id="PTHR24072">
    <property type="entry name" value="RHO FAMILY GTPASE"/>
    <property type="match status" value="1"/>
</dbReference>
<dbReference type="GO" id="GO:0005525">
    <property type="term" value="F:GTP binding"/>
    <property type="evidence" value="ECO:0007669"/>
    <property type="project" value="UniProtKB-KW"/>
</dbReference>
<dbReference type="GO" id="GO:0007264">
    <property type="term" value="P:small GTPase-mediated signal transduction"/>
    <property type="evidence" value="ECO:0007669"/>
    <property type="project" value="InterPro"/>
</dbReference>
<dbReference type="GO" id="GO:0003924">
    <property type="term" value="F:GTPase activity"/>
    <property type="evidence" value="ECO:0007669"/>
    <property type="project" value="InterPro"/>
</dbReference>
<sequence length="191" mass="21592">MDSQTISILLLGDEAVGKTTFLSRISQGHSNLVGTRPINLLKDIEQPFLFEVSFGGRQYRLEFYDTSSPDNWRLLRPDLILICYDISQRLSLINLQRVWIKEVRATFQFESTLPLAVLGLKRDLRSEDDPNGIIYPQEAYRIASEMRVDKYVECSAVTGELLQLAFEEICQMAVKTTSDQGGQSDGGCCVM</sequence>
<dbReference type="Gene3D" id="3.40.50.300">
    <property type="entry name" value="P-loop containing nucleotide triphosphate hydrolases"/>
    <property type="match status" value="1"/>
</dbReference>
<dbReference type="InterPro" id="IPR003578">
    <property type="entry name" value="Small_GTPase_Rho"/>
</dbReference>
<keyword evidence="2" id="KW-0342">GTP-binding</keyword>
<keyword evidence="1" id="KW-0547">Nucleotide-binding</keyword>
<dbReference type="SMART" id="SM00174">
    <property type="entry name" value="RHO"/>
    <property type="match status" value="1"/>
</dbReference>
<organism evidence="3 4">
    <name type="scientific">Phomopsis amygdali</name>
    <name type="common">Fusicoccum amygdali</name>
    <dbReference type="NCBI Taxonomy" id="1214568"/>
    <lineage>
        <taxon>Eukaryota</taxon>
        <taxon>Fungi</taxon>
        <taxon>Dikarya</taxon>
        <taxon>Ascomycota</taxon>
        <taxon>Pezizomycotina</taxon>
        <taxon>Sordariomycetes</taxon>
        <taxon>Sordariomycetidae</taxon>
        <taxon>Diaporthales</taxon>
        <taxon>Diaporthaceae</taxon>
        <taxon>Diaporthe</taxon>
    </lineage>
</organism>
<comment type="caution">
    <text evidence="3">The sequence shown here is derived from an EMBL/GenBank/DDBJ whole genome shotgun (WGS) entry which is preliminary data.</text>
</comment>
<evidence type="ECO:0000256" key="2">
    <source>
        <dbReference type="ARBA" id="ARBA00023134"/>
    </source>
</evidence>
<name>A0AAD9SFW0_PHOAM</name>
<proteinExistence type="predicted"/>
<dbReference type="PRINTS" id="PR00449">
    <property type="entry name" value="RASTRNSFRMNG"/>
</dbReference>
<evidence type="ECO:0000313" key="3">
    <source>
        <dbReference type="EMBL" id="KAK2607754.1"/>
    </source>
</evidence>